<accession>A8LZW7</accession>
<dbReference type="AlphaFoldDB" id="A8LZW7"/>
<dbReference type="EMBL" id="CP000850">
    <property type="protein sequence ID" value="ABV99481.1"/>
    <property type="molecule type" value="Genomic_DNA"/>
</dbReference>
<organism evidence="1">
    <name type="scientific">Salinispora arenicola (strain CNS-205)</name>
    <dbReference type="NCBI Taxonomy" id="391037"/>
    <lineage>
        <taxon>Bacteria</taxon>
        <taxon>Bacillati</taxon>
        <taxon>Actinomycetota</taxon>
        <taxon>Actinomycetes</taxon>
        <taxon>Micromonosporales</taxon>
        <taxon>Micromonosporaceae</taxon>
        <taxon>Salinispora</taxon>
    </lineage>
</organism>
<sequence>MIRSARRIIVEHWPRVDRCPMCGSEWPCRPTGYAYDYLTSVGQGDWAPPEHVLGRQ</sequence>
<proteinExistence type="predicted"/>
<reference evidence="1" key="1">
    <citation type="submission" date="2007-10" db="EMBL/GenBank/DDBJ databases">
        <title>Complete sequence of Salinispora arenicola CNS-205.</title>
        <authorList>
            <consortium name="US DOE Joint Genome Institute"/>
            <person name="Copeland A."/>
            <person name="Lucas S."/>
            <person name="Lapidus A."/>
            <person name="Barry K."/>
            <person name="Glavina del Rio T."/>
            <person name="Dalin E."/>
            <person name="Tice H."/>
            <person name="Pitluck S."/>
            <person name="Foster B."/>
            <person name="Schmutz J."/>
            <person name="Larimer F."/>
            <person name="Land M."/>
            <person name="Hauser L."/>
            <person name="Kyrpides N."/>
            <person name="Ivanova N."/>
            <person name="Jensen P.R."/>
            <person name="Moore B.S."/>
            <person name="Penn K."/>
            <person name="Jenkins C."/>
            <person name="Udwary D."/>
            <person name="Xiang L."/>
            <person name="Gontang E."/>
            <person name="Richardson P."/>
        </authorList>
    </citation>
    <scope>NUCLEOTIDE SEQUENCE [LARGE SCALE GENOMIC DNA]</scope>
    <source>
        <strain evidence="1">CNS-205</strain>
    </source>
</reference>
<gene>
    <name evidence="1" type="ordered locus">Sare_3688</name>
</gene>
<protein>
    <submittedName>
        <fullName evidence="1">Uncharacterized protein</fullName>
    </submittedName>
</protein>
<name>A8LZW7_SALAI</name>
<dbReference type="HOGENOM" id="CLU_199093_0_0_11"/>
<dbReference type="KEGG" id="saq:Sare_3688"/>
<evidence type="ECO:0000313" key="1">
    <source>
        <dbReference type="EMBL" id="ABV99481.1"/>
    </source>
</evidence>